<comment type="similarity">
    <text evidence="2">Belongs to the threonine aldolase family.</text>
</comment>
<dbReference type="PANTHER" id="PTHR48097:SF5">
    <property type="entry name" value="LOW SPECIFICITY L-THREONINE ALDOLASE"/>
    <property type="match status" value="1"/>
</dbReference>
<sequence length="257" mass="28214">MNNNKIFFAGDHNAGLHPKVVEAIQATNTGKAPSYRDDAESLKLNQNFEKLLGQKVKLLMFNTGTAANVCAIASVIKLYQSVVCAKSGHINTYETGAVSRFAGCSLDLLPTVDGKIKVEQIAELLKRRPKENVYAQPKVVFISQPSEYGIVWSLEELKELADFCHQKDLYLFMDGARIANAVQKLGVSLKAITADVSLDMFTFGGIKNGGLVDTLIYLHPEIAPDVDFVFKQLGQDAAPSRFYAATVNALLKDDLWL</sequence>
<evidence type="ECO:0000256" key="3">
    <source>
        <dbReference type="ARBA" id="ARBA00022898"/>
    </source>
</evidence>
<name>A0A1F5E6N0_9BACT</name>
<evidence type="ECO:0000313" key="5">
    <source>
        <dbReference type="EMBL" id="OGD63033.1"/>
    </source>
</evidence>
<organism evidence="5 6">
    <name type="scientific">Candidatus Beckwithbacteria bacterium RBG_13_42_9</name>
    <dbReference type="NCBI Taxonomy" id="1797457"/>
    <lineage>
        <taxon>Bacteria</taxon>
        <taxon>Candidatus Beckwithiibacteriota</taxon>
    </lineage>
</organism>
<dbReference type="InterPro" id="IPR015424">
    <property type="entry name" value="PyrdxlP-dep_Trfase"/>
</dbReference>
<evidence type="ECO:0000256" key="2">
    <source>
        <dbReference type="ARBA" id="ARBA00006966"/>
    </source>
</evidence>
<dbReference type="Gene3D" id="3.40.640.10">
    <property type="entry name" value="Type I PLP-dependent aspartate aminotransferase-like (Major domain)"/>
    <property type="match status" value="1"/>
</dbReference>
<proteinExistence type="inferred from homology"/>
<dbReference type="PANTHER" id="PTHR48097">
    <property type="entry name" value="L-THREONINE ALDOLASE-RELATED"/>
    <property type="match status" value="1"/>
</dbReference>
<reference evidence="5 6" key="1">
    <citation type="journal article" date="2016" name="Nat. Commun.">
        <title>Thousands of microbial genomes shed light on interconnected biogeochemical processes in an aquifer system.</title>
        <authorList>
            <person name="Anantharaman K."/>
            <person name="Brown C.T."/>
            <person name="Hug L.A."/>
            <person name="Sharon I."/>
            <person name="Castelle C.J."/>
            <person name="Probst A.J."/>
            <person name="Thomas B.C."/>
            <person name="Singh A."/>
            <person name="Wilkins M.J."/>
            <person name="Karaoz U."/>
            <person name="Brodie E.L."/>
            <person name="Williams K.H."/>
            <person name="Hubbard S.S."/>
            <person name="Banfield J.F."/>
        </authorList>
    </citation>
    <scope>NUCLEOTIDE SEQUENCE [LARGE SCALE GENOMIC DNA]</scope>
</reference>
<dbReference type="SUPFAM" id="SSF53383">
    <property type="entry name" value="PLP-dependent transferases"/>
    <property type="match status" value="1"/>
</dbReference>
<dbReference type="InterPro" id="IPR001597">
    <property type="entry name" value="ArAA_b-elim_lyase/Thr_aldolase"/>
</dbReference>
<dbReference type="GO" id="GO:0006520">
    <property type="term" value="P:amino acid metabolic process"/>
    <property type="evidence" value="ECO:0007669"/>
    <property type="project" value="InterPro"/>
</dbReference>
<evidence type="ECO:0000313" key="6">
    <source>
        <dbReference type="Proteomes" id="UP000177006"/>
    </source>
</evidence>
<dbReference type="EMBL" id="MEZK01000013">
    <property type="protein sequence ID" value="OGD63033.1"/>
    <property type="molecule type" value="Genomic_DNA"/>
</dbReference>
<dbReference type="Proteomes" id="UP000177006">
    <property type="component" value="Unassembled WGS sequence"/>
</dbReference>
<feature type="non-terminal residue" evidence="5">
    <location>
        <position position="257"/>
    </location>
</feature>
<dbReference type="InterPro" id="IPR015421">
    <property type="entry name" value="PyrdxlP-dep_Trfase_major"/>
</dbReference>
<dbReference type="GO" id="GO:0016829">
    <property type="term" value="F:lyase activity"/>
    <property type="evidence" value="ECO:0007669"/>
    <property type="project" value="InterPro"/>
</dbReference>
<keyword evidence="3" id="KW-0663">Pyridoxal phosphate</keyword>
<accession>A0A1F5E6N0</accession>
<dbReference type="Pfam" id="PF01212">
    <property type="entry name" value="Beta_elim_lyase"/>
    <property type="match status" value="1"/>
</dbReference>
<evidence type="ECO:0000259" key="4">
    <source>
        <dbReference type="Pfam" id="PF01212"/>
    </source>
</evidence>
<comment type="caution">
    <text evidence="5">The sequence shown here is derived from an EMBL/GenBank/DDBJ whole genome shotgun (WGS) entry which is preliminary data.</text>
</comment>
<protein>
    <recommendedName>
        <fullName evidence="4">Aromatic amino acid beta-eliminating lyase/threonine aldolase domain-containing protein</fullName>
    </recommendedName>
</protein>
<feature type="domain" description="Aromatic amino acid beta-eliminating lyase/threonine aldolase" evidence="4">
    <location>
        <begin position="14"/>
        <end position="242"/>
    </location>
</feature>
<evidence type="ECO:0000256" key="1">
    <source>
        <dbReference type="ARBA" id="ARBA00001933"/>
    </source>
</evidence>
<dbReference type="AlphaFoldDB" id="A0A1F5E6N0"/>
<comment type="cofactor">
    <cofactor evidence="1">
        <name>pyridoxal 5'-phosphate</name>
        <dbReference type="ChEBI" id="CHEBI:597326"/>
    </cofactor>
</comment>
<gene>
    <name evidence="5" type="ORF">A2160_05305</name>
</gene>
<dbReference type="STRING" id="1797457.A2160_05305"/>